<organism evidence="1 2">
    <name type="scientific">Lactuca virosa</name>
    <dbReference type="NCBI Taxonomy" id="75947"/>
    <lineage>
        <taxon>Eukaryota</taxon>
        <taxon>Viridiplantae</taxon>
        <taxon>Streptophyta</taxon>
        <taxon>Embryophyta</taxon>
        <taxon>Tracheophyta</taxon>
        <taxon>Spermatophyta</taxon>
        <taxon>Magnoliopsida</taxon>
        <taxon>eudicotyledons</taxon>
        <taxon>Gunneridae</taxon>
        <taxon>Pentapetalae</taxon>
        <taxon>asterids</taxon>
        <taxon>campanulids</taxon>
        <taxon>Asterales</taxon>
        <taxon>Asteraceae</taxon>
        <taxon>Cichorioideae</taxon>
        <taxon>Cichorieae</taxon>
        <taxon>Lactucinae</taxon>
        <taxon>Lactuca</taxon>
    </lineage>
</organism>
<protein>
    <recommendedName>
        <fullName evidence="3">ATPase AAA-type core domain-containing protein</fullName>
    </recommendedName>
</protein>
<name>A0AAU9LZF8_9ASTR</name>
<evidence type="ECO:0000313" key="2">
    <source>
        <dbReference type="Proteomes" id="UP001157418"/>
    </source>
</evidence>
<sequence length="105" mass="11463">MVEMVDESAALLSKMPTLEKYGTNLGKLAKEGKLDHVVERVAQFPGGLTKTNPETIDGKKMFTGDMGRERRLKKLIKLSDVIILLIDEFDDLMGAQVGEGAIDAA</sequence>
<evidence type="ECO:0000313" key="1">
    <source>
        <dbReference type="EMBL" id="CAH1418937.1"/>
    </source>
</evidence>
<evidence type="ECO:0008006" key="3">
    <source>
        <dbReference type="Google" id="ProtNLM"/>
    </source>
</evidence>
<dbReference type="Proteomes" id="UP001157418">
    <property type="component" value="Unassembled WGS sequence"/>
</dbReference>
<comment type="caution">
    <text evidence="1">The sequence shown here is derived from an EMBL/GenBank/DDBJ whole genome shotgun (WGS) entry which is preliminary data.</text>
</comment>
<proteinExistence type="predicted"/>
<accession>A0AAU9LZF8</accession>
<dbReference type="EMBL" id="CAKMRJ010000169">
    <property type="protein sequence ID" value="CAH1418937.1"/>
    <property type="molecule type" value="Genomic_DNA"/>
</dbReference>
<gene>
    <name evidence="1" type="ORF">LVIROSA_LOCUS6504</name>
</gene>
<dbReference type="AlphaFoldDB" id="A0AAU9LZF8"/>
<keyword evidence="2" id="KW-1185">Reference proteome</keyword>
<reference evidence="1 2" key="1">
    <citation type="submission" date="2022-01" db="EMBL/GenBank/DDBJ databases">
        <authorList>
            <person name="Xiong W."/>
            <person name="Schranz E."/>
        </authorList>
    </citation>
    <scope>NUCLEOTIDE SEQUENCE [LARGE SCALE GENOMIC DNA]</scope>
</reference>